<reference evidence="1" key="1">
    <citation type="submission" date="2020-03" db="EMBL/GenBank/DDBJ databases">
        <title>Genome of Pelagibius litoralis DSM 21314T.</title>
        <authorList>
            <person name="Wang G."/>
        </authorList>
    </citation>
    <scope>NUCLEOTIDE SEQUENCE</scope>
    <source>
        <strain evidence="1">DSM 21314</strain>
    </source>
</reference>
<accession>A0A967EX70</accession>
<dbReference type="AlphaFoldDB" id="A0A967EX70"/>
<dbReference type="Proteomes" id="UP000761264">
    <property type="component" value="Unassembled WGS sequence"/>
</dbReference>
<dbReference type="EMBL" id="JAAQPH010000003">
    <property type="protein sequence ID" value="NIA68015.1"/>
    <property type="molecule type" value="Genomic_DNA"/>
</dbReference>
<gene>
    <name evidence="1" type="ORF">HBA54_05370</name>
</gene>
<dbReference type="RefSeq" id="WP_167222143.1">
    <property type="nucleotide sequence ID" value="NZ_JAAQPH010000003.1"/>
</dbReference>
<keyword evidence="2" id="KW-1185">Reference proteome</keyword>
<evidence type="ECO:0000313" key="2">
    <source>
        <dbReference type="Proteomes" id="UP000761264"/>
    </source>
</evidence>
<organism evidence="1 2">
    <name type="scientific">Pelagibius litoralis</name>
    <dbReference type="NCBI Taxonomy" id="374515"/>
    <lineage>
        <taxon>Bacteria</taxon>
        <taxon>Pseudomonadati</taxon>
        <taxon>Pseudomonadota</taxon>
        <taxon>Alphaproteobacteria</taxon>
        <taxon>Rhodospirillales</taxon>
        <taxon>Rhodovibrionaceae</taxon>
        <taxon>Pelagibius</taxon>
    </lineage>
</organism>
<comment type="caution">
    <text evidence="1">The sequence shown here is derived from an EMBL/GenBank/DDBJ whole genome shotgun (WGS) entry which is preliminary data.</text>
</comment>
<name>A0A967EX70_9PROT</name>
<sequence>MTLNEDFHRIRHGLPARSTSRAFLDHCPERIAEIFHYWDGLRGDRRMPCRADFDPAKVVHHLPSLLLIDVEGVDDRGNGILRYRVVGTEEVQIRGHDPTGKLVSEGYFGPSLEAVTDTYELVRREGRFLFELLEFKTPRGALRCEFVILLPLSEDGANVSQILVYSLVRHAADED</sequence>
<proteinExistence type="predicted"/>
<evidence type="ECO:0000313" key="1">
    <source>
        <dbReference type="EMBL" id="NIA68015.1"/>
    </source>
</evidence>
<dbReference type="InterPro" id="IPR009922">
    <property type="entry name" value="DUF1457"/>
</dbReference>
<protein>
    <submittedName>
        <fullName evidence="1">PAS domain-containing protein</fullName>
    </submittedName>
</protein>
<dbReference type="Pfam" id="PF07310">
    <property type="entry name" value="PAS_5"/>
    <property type="match status" value="1"/>
</dbReference>